<dbReference type="eggNOG" id="ENOG502QZ3E">
    <property type="taxonomic scope" value="Eukaryota"/>
</dbReference>
<dbReference type="InParanoid" id="B8LEI6"/>
<dbReference type="KEGG" id="tps:THAPSDRAFT_bd870"/>
<dbReference type="PANTHER" id="PTHR24111:SF0">
    <property type="entry name" value="LEUCINE-RICH REPEAT-CONTAINING PROTEIN"/>
    <property type="match status" value="1"/>
</dbReference>
<dbReference type="EMBL" id="DS999441">
    <property type="protein sequence ID" value="EED86251.1"/>
    <property type="molecule type" value="Genomic_DNA"/>
</dbReference>
<dbReference type="SUPFAM" id="SSF52047">
    <property type="entry name" value="RNI-like"/>
    <property type="match status" value="1"/>
</dbReference>
<feature type="compositionally biased region" description="Basic and acidic residues" evidence="2">
    <location>
        <begin position="440"/>
        <end position="459"/>
    </location>
</feature>
<evidence type="ECO:0000256" key="1">
    <source>
        <dbReference type="ARBA" id="ARBA00022737"/>
    </source>
</evidence>
<dbReference type="Pfam" id="PF13516">
    <property type="entry name" value="LRR_6"/>
    <property type="match status" value="1"/>
</dbReference>
<dbReference type="Gene3D" id="3.80.10.10">
    <property type="entry name" value="Ribonuclease Inhibitor"/>
    <property type="match status" value="2"/>
</dbReference>
<feature type="region of interest" description="Disordered" evidence="2">
    <location>
        <begin position="431"/>
        <end position="471"/>
    </location>
</feature>
<proteinExistence type="predicted"/>
<dbReference type="HOGENOM" id="CLU_580762_0_0_1"/>
<dbReference type="AlphaFoldDB" id="B8LEI6"/>
<dbReference type="GeneID" id="7446011"/>
<dbReference type="Proteomes" id="UP000001449">
    <property type="component" value="Unassembled WGS sequence"/>
</dbReference>
<evidence type="ECO:0000256" key="2">
    <source>
        <dbReference type="SAM" id="MobiDB-lite"/>
    </source>
</evidence>
<dbReference type="RefSeq" id="XP_002297434.1">
    <property type="nucleotide sequence ID" value="XM_002297398.1"/>
</dbReference>
<accession>B8LEI6</accession>
<keyword evidence="4" id="KW-1185">Reference proteome</keyword>
<feature type="region of interest" description="Disordered" evidence="2">
    <location>
        <begin position="1"/>
        <end position="20"/>
    </location>
</feature>
<name>B8LEI6_THAPS</name>
<gene>
    <name evidence="3" type="ORF">THAPSDRAFT_bd870</name>
</gene>
<evidence type="ECO:0000313" key="4">
    <source>
        <dbReference type="Proteomes" id="UP000001449"/>
    </source>
</evidence>
<organism evidence="3 4">
    <name type="scientific">Thalassiosira pseudonana</name>
    <name type="common">Marine diatom</name>
    <name type="synonym">Cyclotella nana</name>
    <dbReference type="NCBI Taxonomy" id="35128"/>
    <lineage>
        <taxon>Eukaryota</taxon>
        <taxon>Sar</taxon>
        <taxon>Stramenopiles</taxon>
        <taxon>Ochrophyta</taxon>
        <taxon>Bacillariophyta</taxon>
        <taxon>Coscinodiscophyceae</taxon>
        <taxon>Thalassiosirophycidae</taxon>
        <taxon>Thalassiosirales</taxon>
        <taxon>Thalassiosiraceae</taxon>
        <taxon>Thalassiosira</taxon>
    </lineage>
</organism>
<dbReference type="PANTHER" id="PTHR24111">
    <property type="entry name" value="LEUCINE-RICH REPEAT-CONTAINING PROTEIN 34"/>
    <property type="match status" value="1"/>
</dbReference>
<keyword evidence="1" id="KW-0677">Repeat</keyword>
<dbReference type="PaxDb" id="35128-Thapsdraft870"/>
<protein>
    <submittedName>
        <fullName evidence="3">Uncharacterized protein</fullName>
    </submittedName>
</protein>
<feature type="compositionally biased region" description="Acidic residues" evidence="2">
    <location>
        <begin position="1"/>
        <end position="13"/>
    </location>
</feature>
<dbReference type="InterPro" id="IPR052201">
    <property type="entry name" value="LRR-containing_regulator"/>
</dbReference>
<evidence type="ECO:0000313" key="3">
    <source>
        <dbReference type="EMBL" id="EED86251.1"/>
    </source>
</evidence>
<reference evidence="3 4" key="1">
    <citation type="journal article" date="2004" name="Science">
        <title>The genome of the diatom Thalassiosira pseudonana: ecology, evolution, and metabolism.</title>
        <authorList>
            <person name="Armbrust E.V."/>
            <person name="Berges J.A."/>
            <person name="Bowler C."/>
            <person name="Green B.R."/>
            <person name="Martinez D."/>
            <person name="Putnam N.H."/>
            <person name="Zhou S."/>
            <person name="Allen A.E."/>
            <person name="Apt K.E."/>
            <person name="Bechner M."/>
            <person name="Brzezinski M.A."/>
            <person name="Chaal B.K."/>
            <person name="Chiovitti A."/>
            <person name="Davis A.K."/>
            <person name="Demarest M.S."/>
            <person name="Detter J.C."/>
            <person name="Glavina T."/>
            <person name="Goodstein D."/>
            <person name="Hadi M.Z."/>
            <person name="Hellsten U."/>
            <person name="Hildebrand M."/>
            <person name="Jenkins B.D."/>
            <person name="Jurka J."/>
            <person name="Kapitonov V.V."/>
            <person name="Kroger N."/>
            <person name="Lau W.W."/>
            <person name="Lane T.W."/>
            <person name="Larimer F.W."/>
            <person name="Lippmeier J.C."/>
            <person name="Lucas S."/>
            <person name="Medina M."/>
            <person name="Montsant A."/>
            <person name="Obornik M."/>
            <person name="Parker M.S."/>
            <person name="Palenik B."/>
            <person name="Pazour G.J."/>
            <person name="Richardson P.M."/>
            <person name="Rynearson T.A."/>
            <person name="Saito M.A."/>
            <person name="Schwartz D.C."/>
            <person name="Thamatrakoln K."/>
            <person name="Valentin K."/>
            <person name="Vardi A."/>
            <person name="Wilkerson F.P."/>
            <person name="Rokhsar D.S."/>
        </authorList>
    </citation>
    <scope>NUCLEOTIDE SEQUENCE [LARGE SCALE GENOMIC DNA]</scope>
    <source>
        <strain evidence="3 4">CCMP1335</strain>
    </source>
</reference>
<sequence>MAEAAAEEEEYTDASDRELFDGVIDGNPNPNIFDSIIFAIKHNDSNIRRLDVSDIGFDFSTEAWRRLGIYIGRNTHLRSLDFEDCGLEDDRMQVLFGGAAKNKSIKTLNLRSNHEMLPDIGLMCLAPLSGSLTSLDLSDICIRADGLAKIAELFAGGPLEELNVSKCDISNIKSLHRTPRIPTFPNLVSLDLSLNPISKGGYGFYVTKLLKSTRTKLERLHLNRMKIPDRGVEAIAESLSANTTLTELHLQGIQEGGMVTMSKLFCDVSSIHSTLNSNHIVKTFDVQSKNQAKLKNLPTKLVSFVESAITLNREADTPEAAARAKVIHCHLISENKTNYCALQSVENIDGKDLYTTSFIDMNPNILPNVASLISQHSNLSDLYQFLKFKVPFFMSLRSKEAALKEQLAKIDNEMATLAAKRSRVETELKAVQEEGNPVRTNDHAGAKYRSRIEKSDKVSGTHHNNKKKARL</sequence>
<dbReference type="InterPro" id="IPR001611">
    <property type="entry name" value="Leu-rich_rpt"/>
</dbReference>
<dbReference type="InterPro" id="IPR032675">
    <property type="entry name" value="LRR_dom_sf"/>
</dbReference>
<reference evidence="3 4" key="2">
    <citation type="journal article" date="2008" name="Nature">
        <title>The Phaeodactylum genome reveals the evolutionary history of diatom genomes.</title>
        <authorList>
            <person name="Bowler C."/>
            <person name="Allen A.E."/>
            <person name="Badger J.H."/>
            <person name="Grimwood J."/>
            <person name="Jabbari K."/>
            <person name="Kuo A."/>
            <person name="Maheswari U."/>
            <person name="Martens C."/>
            <person name="Maumus F."/>
            <person name="Otillar R.P."/>
            <person name="Rayko E."/>
            <person name="Salamov A."/>
            <person name="Vandepoele K."/>
            <person name="Beszteri B."/>
            <person name="Gruber A."/>
            <person name="Heijde M."/>
            <person name="Katinka M."/>
            <person name="Mock T."/>
            <person name="Valentin K."/>
            <person name="Verret F."/>
            <person name="Berges J.A."/>
            <person name="Brownlee C."/>
            <person name="Cadoret J.P."/>
            <person name="Chiovitti A."/>
            <person name="Choi C.J."/>
            <person name="Coesel S."/>
            <person name="De Martino A."/>
            <person name="Detter J.C."/>
            <person name="Durkin C."/>
            <person name="Falciatore A."/>
            <person name="Fournet J."/>
            <person name="Haruta M."/>
            <person name="Huysman M.J."/>
            <person name="Jenkins B.D."/>
            <person name="Jiroutova K."/>
            <person name="Jorgensen R.E."/>
            <person name="Joubert Y."/>
            <person name="Kaplan A."/>
            <person name="Kroger N."/>
            <person name="Kroth P.G."/>
            <person name="La Roche J."/>
            <person name="Lindquist E."/>
            <person name="Lommer M."/>
            <person name="Martin-Jezequel V."/>
            <person name="Lopez P.J."/>
            <person name="Lucas S."/>
            <person name="Mangogna M."/>
            <person name="McGinnis K."/>
            <person name="Medlin L.K."/>
            <person name="Montsant A."/>
            <person name="Oudot-Le Secq M.P."/>
            <person name="Napoli C."/>
            <person name="Obornik M."/>
            <person name="Parker M.S."/>
            <person name="Petit J.L."/>
            <person name="Porcel B.M."/>
            <person name="Poulsen N."/>
            <person name="Robison M."/>
            <person name="Rychlewski L."/>
            <person name="Rynearson T.A."/>
            <person name="Schmutz J."/>
            <person name="Shapiro H."/>
            <person name="Siaut M."/>
            <person name="Stanley M."/>
            <person name="Sussman M.R."/>
            <person name="Taylor A.R."/>
            <person name="Vardi A."/>
            <person name="von Dassow P."/>
            <person name="Vyverman W."/>
            <person name="Willis A."/>
            <person name="Wyrwicz L.S."/>
            <person name="Rokhsar D.S."/>
            <person name="Weissenbach J."/>
            <person name="Armbrust E.V."/>
            <person name="Green B.R."/>
            <person name="Van de Peer Y."/>
            <person name="Grigoriev I.V."/>
        </authorList>
    </citation>
    <scope>NUCLEOTIDE SEQUENCE [LARGE SCALE GENOMIC DNA]</scope>
    <source>
        <strain evidence="3 4">CCMP1335</strain>
    </source>
</reference>